<dbReference type="InterPro" id="IPR006311">
    <property type="entry name" value="TAT_signal"/>
</dbReference>
<dbReference type="Pfam" id="PF14310">
    <property type="entry name" value="Fn3-like"/>
    <property type="match status" value="1"/>
</dbReference>
<evidence type="ECO:0000256" key="2">
    <source>
        <dbReference type="ARBA" id="ARBA00005336"/>
    </source>
</evidence>
<dbReference type="SUPFAM" id="SSF52279">
    <property type="entry name" value="Beta-D-glucan exohydrolase, C-terminal domain"/>
    <property type="match status" value="1"/>
</dbReference>
<evidence type="ECO:0000256" key="6">
    <source>
        <dbReference type="ARBA" id="ARBA00023295"/>
    </source>
</evidence>
<accession>A0A7X5V2F7</accession>
<dbReference type="EC" id="3.2.1.21" evidence="3"/>
<dbReference type="InterPro" id="IPR036962">
    <property type="entry name" value="Glyco_hydro_3_N_sf"/>
</dbReference>
<feature type="signal peptide" evidence="8">
    <location>
        <begin position="1"/>
        <end position="26"/>
    </location>
</feature>
<keyword evidence="11" id="KW-1185">Reference proteome</keyword>
<evidence type="ECO:0000256" key="8">
    <source>
        <dbReference type="SAM" id="SignalP"/>
    </source>
</evidence>
<evidence type="ECO:0000256" key="7">
    <source>
        <dbReference type="SAM" id="MobiDB-lite"/>
    </source>
</evidence>
<sequence>MTQKRAARGAGTRIGRRALLAGSAQAALLGMLPVAARAASAQIDDLIARMTIAEKAGQLSCFNDEIRPVGAVFNPVVDPRGADAMLADIRAGRVGMLFNGYGVAGARQAQQAALRSRLGIPLVFAADVIHGCRTIFPIPLAEAAAFDPDLSERAARAVAEEASAGGLHWTFAPVVDVARDQRWGRVAEGAGEDVLLNRQLAAARVRGLQGPDLRRPDGLLATPKHFAGYSAVRGGMEYAAVDMSVAELRETYLPPFAAGFGAGALATIASFTDFGGIPATANRWLLTDMLRGELGFGGVCVSDYDADRELIAHGVAADEADAARLAILAGVDVSMQSGLYNRHLPGLVASGRVPMARVDEAVRRVLALKDALGLFDDPFRSLDAATEKKRTATPAIRTLAREVATRSIVLLRNREGLLPLPRKGRRIALIGPFGADRANLNGPWSFAGDAKDGIDLASGIRALLADPAAFVVEAGSGIHEPLPGGIARAVAAAKAADVVLLAIGEAGDMSGEGNSRVEITMPAAQQALAEAVAMTGRPVVVLLRHGRALALEGAVRDAPALLCTWFLGEQTGAAVADILFGVREPTGRLPVSFPLATGQQPWSYDRRGTGRPAPDADPVAPGRSHWRDAPDRALFPFGSGQGYTRFTLADLQVPPRLASDEVLQVRVAVTNAGARRGEAFVRADIHDRVASRTRPVRQMKAHARVTLDPGERRIVTLAIPHAELALVAADGQWRVEPGAFDLWVGAGGEELHSQFDAV</sequence>
<dbReference type="PROSITE" id="PS51318">
    <property type="entry name" value="TAT"/>
    <property type="match status" value="1"/>
</dbReference>
<feature type="region of interest" description="Disordered" evidence="7">
    <location>
        <begin position="600"/>
        <end position="625"/>
    </location>
</feature>
<evidence type="ECO:0000259" key="9">
    <source>
        <dbReference type="SMART" id="SM01217"/>
    </source>
</evidence>
<dbReference type="FunFam" id="3.20.20.300:FF:000005">
    <property type="entry name" value="Periplasmic beta-glucosidase"/>
    <property type="match status" value="1"/>
</dbReference>
<dbReference type="GO" id="GO:0008422">
    <property type="term" value="F:beta-glucosidase activity"/>
    <property type="evidence" value="ECO:0007669"/>
    <property type="project" value="UniProtKB-EC"/>
</dbReference>
<dbReference type="InterPro" id="IPR013783">
    <property type="entry name" value="Ig-like_fold"/>
</dbReference>
<gene>
    <name evidence="10" type="ORF">FHR20_003613</name>
</gene>
<evidence type="ECO:0000256" key="4">
    <source>
        <dbReference type="ARBA" id="ARBA00022729"/>
    </source>
</evidence>
<evidence type="ECO:0000313" key="10">
    <source>
        <dbReference type="EMBL" id="NIJ66637.1"/>
    </source>
</evidence>
<keyword evidence="4 8" id="KW-0732">Signal</keyword>
<feature type="chain" id="PRO_5031451792" description="beta-glucosidase" evidence="8">
    <location>
        <begin position="27"/>
        <end position="758"/>
    </location>
</feature>
<dbReference type="InterPro" id="IPR001764">
    <property type="entry name" value="Glyco_hydro_3_N"/>
</dbReference>
<name>A0A7X5V2F7_9SPHN</name>
<proteinExistence type="inferred from homology"/>
<dbReference type="GO" id="GO:0009251">
    <property type="term" value="P:glucan catabolic process"/>
    <property type="evidence" value="ECO:0007669"/>
    <property type="project" value="TreeGrafter"/>
</dbReference>
<dbReference type="EMBL" id="JAASQV010000004">
    <property type="protein sequence ID" value="NIJ66637.1"/>
    <property type="molecule type" value="Genomic_DNA"/>
</dbReference>
<dbReference type="PANTHER" id="PTHR30620:SF16">
    <property type="entry name" value="LYSOSOMAL BETA GLUCOSIDASE"/>
    <property type="match status" value="1"/>
</dbReference>
<dbReference type="Pfam" id="PF00933">
    <property type="entry name" value="Glyco_hydro_3"/>
    <property type="match status" value="1"/>
</dbReference>
<reference evidence="10 11" key="1">
    <citation type="submission" date="2020-03" db="EMBL/GenBank/DDBJ databases">
        <title>Genomic Encyclopedia of Type Strains, Phase IV (KMG-IV): sequencing the most valuable type-strain genomes for metagenomic binning, comparative biology and taxonomic classification.</title>
        <authorList>
            <person name="Goeker M."/>
        </authorList>
    </citation>
    <scope>NUCLEOTIDE SEQUENCE [LARGE SCALE GENOMIC DNA]</scope>
    <source>
        <strain evidence="10 11">DSM 4733</strain>
    </source>
</reference>
<dbReference type="InterPro" id="IPR051915">
    <property type="entry name" value="Cellulose_Degrad_GH3"/>
</dbReference>
<dbReference type="Proteomes" id="UP000564677">
    <property type="component" value="Unassembled WGS sequence"/>
</dbReference>
<dbReference type="PANTHER" id="PTHR30620">
    <property type="entry name" value="PERIPLASMIC BETA-GLUCOSIDASE-RELATED"/>
    <property type="match status" value="1"/>
</dbReference>
<dbReference type="Gene3D" id="3.20.20.300">
    <property type="entry name" value="Glycoside hydrolase, family 3, N-terminal domain"/>
    <property type="match status" value="1"/>
</dbReference>
<dbReference type="SUPFAM" id="SSF51445">
    <property type="entry name" value="(Trans)glycosidases"/>
    <property type="match status" value="1"/>
</dbReference>
<dbReference type="Gene3D" id="3.40.50.1700">
    <property type="entry name" value="Glycoside hydrolase family 3 C-terminal domain"/>
    <property type="match status" value="1"/>
</dbReference>
<organism evidence="10 11">
    <name type="scientific">Sphingomonas leidyi</name>
    <dbReference type="NCBI Taxonomy" id="68569"/>
    <lineage>
        <taxon>Bacteria</taxon>
        <taxon>Pseudomonadati</taxon>
        <taxon>Pseudomonadota</taxon>
        <taxon>Alphaproteobacteria</taxon>
        <taxon>Sphingomonadales</taxon>
        <taxon>Sphingomonadaceae</taxon>
        <taxon>Sphingomonas</taxon>
    </lineage>
</organism>
<dbReference type="AlphaFoldDB" id="A0A7X5V2F7"/>
<evidence type="ECO:0000313" key="11">
    <source>
        <dbReference type="Proteomes" id="UP000564677"/>
    </source>
</evidence>
<dbReference type="Gene3D" id="2.60.40.10">
    <property type="entry name" value="Immunoglobulins"/>
    <property type="match status" value="1"/>
</dbReference>
<protein>
    <recommendedName>
        <fullName evidence="3">beta-glucosidase</fullName>
        <ecNumber evidence="3">3.2.1.21</ecNumber>
    </recommendedName>
</protein>
<evidence type="ECO:0000256" key="5">
    <source>
        <dbReference type="ARBA" id="ARBA00022801"/>
    </source>
</evidence>
<dbReference type="PRINTS" id="PR00133">
    <property type="entry name" value="GLHYDRLASE3"/>
</dbReference>
<dbReference type="InterPro" id="IPR036881">
    <property type="entry name" value="Glyco_hydro_3_C_sf"/>
</dbReference>
<dbReference type="InterPro" id="IPR026891">
    <property type="entry name" value="Fn3-like"/>
</dbReference>
<dbReference type="SMART" id="SM01217">
    <property type="entry name" value="Fn3_like"/>
    <property type="match status" value="1"/>
</dbReference>
<evidence type="ECO:0000256" key="3">
    <source>
        <dbReference type="ARBA" id="ARBA00012744"/>
    </source>
</evidence>
<keyword evidence="6 10" id="KW-0326">Glycosidase</keyword>
<comment type="caution">
    <text evidence="10">The sequence shown here is derived from an EMBL/GenBank/DDBJ whole genome shotgun (WGS) entry which is preliminary data.</text>
</comment>
<comment type="catalytic activity">
    <reaction evidence="1">
        <text>Hydrolysis of terminal, non-reducing beta-D-glucosyl residues with release of beta-D-glucose.</text>
        <dbReference type="EC" id="3.2.1.21"/>
    </reaction>
</comment>
<dbReference type="InterPro" id="IPR017853">
    <property type="entry name" value="GH"/>
</dbReference>
<dbReference type="Pfam" id="PF01915">
    <property type="entry name" value="Glyco_hydro_3_C"/>
    <property type="match status" value="1"/>
</dbReference>
<comment type="similarity">
    <text evidence="2">Belongs to the glycosyl hydrolase 3 family.</text>
</comment>
<feature type="domain" description="Fibronectin type III-like" evidence="9">
    <location>
        <begin position="685"/>
        <end position="748"/>
    </location>
</feature>
<evidence type="ECO:0000256" key="1">
    <source>
        <dbReference type="ARBA" id="ARBA00000448"/>
    </source>
</evidence>
<dbReference type="InterPro" id="IPR002772">
    <property type="entry name" value="Glyco_hydro_3_C"/>
</dbReference>
<keyword evidence="5 10" id="KW-0378">Hydrolase</keyword>